<evidence type="ECO:0000313" key="2">
    <source>
        <dbReference type="Proteomes" id="UP000078541"/>
    </source>
</evidence>
<dbReference type="Proteomes" id="UP000078541">
    <property type="component" value="Unassembled WGS sequence"/>
</dbReference>
<feature type="non-terminal residue" evidence="1">
    <location>
        <position position="1"/>
    </location>
</feature>
<organism evidence="1 2">
    <name type="scientific">Trachymyrmex septentrionalis</name>
    <dbReference type="NCBI Taxonomy" id="34720"/>
    <lineage>
        <taxon>Eukaryota</taxon>
        <taxon>Metazoa</taxon>
        <taxon>Ecdysozoa</taxon>
        <taxon>Arthropoda</taxon>
        <taxon>Hexapoda</taxon>
        <taxon>Insecta</taxon>
        <taxon>Pterygota</taxon>
        <taxon>Neoptera</taxon>
        <taxon>Endopterygota</taxon>
        <taxon>Hymenoptera</taxon>
        <taxon>Apocrita</taxon>
        <taxon>Aculeata</taxon>
        <taxon>Formicoidea</taxon>
        <taxon>Formicidae</taxon>
        <taxon>Myrmicinae</taxon>
        <taxon>Trachymyrmex</taxon>
    </lineage>
</organism>
<accession>A0A195EXJ1</accession>
<reference evidence="1 2" key="1">
    <citation type="submission" date="2016-03" db="EMBL/GenBank/DDBJ databases">
        <title>Trachymyrmex septentrionalis WGS genome.</title>
        <authorList>
            <person name="Nygaard S."/>
            <person name="Hu H."/>
            <person name="Boomsma J."/>
            <person name="Zhang G."/>
        </authorList>
    </citation>
    <scope>NUCLEOTIDE SEQUENCE [LARGE SCALE GENOMIC DNA]</scope>
    <source>
        <strain evidence="1">Tsep2-gDNA-1</strain>
        <tissue evidence="1">Whole body</tissue>
    </source>
</reference>
<gene>
    <name evidence="1" type="ORF">ALC56_12819</name>
</gene>
<dbReference type="AlphaFoldDB" id="A0A195EXJ1"/>
<sequence>KWLECDEGKEHRSTQLVAFVTKYTGMFQRAGYDRYDPRLLEQMYGCPGNDLSYGRLPRPVGPAELCVGGFFPVLCHGKNHFSAPAVCFSEYGVPRTYNMPSPTGLACHALVLEVSPLYSRGYLKLEYHTGGSRRGQDPPEDACKRELRSSDGVDTLARVVLSNRRC</sequence>
<dbReference type="EMBL" id="KQ981928">
    <property type="protein sequence ID" value="KYN32866.1"/>
    <property type="molecule type" value="Genomic_DNA"/>
</dbReference>
<keyword evidence="2" id="KW-1185">Reference proteome</keyword>
<proteinExistence type="predicted"/>
<name>A0A195EXJ1_9HYME</name>
<evidence type="ECO:0000313" key="1">
    <source>
        <dbReference type="EMBL" id="KYN32866.1"/>
    </source>
</evidence>
<protein>
    <submittedName>
        <fullName evidence="1">Uncharacterized protein</fullName>
    </submittedName>
</protein>